<evidence type="ECO:0000313" key="4">
    <source>
        <dbReference type="Proteomes" id="UP001418796"/>
    </source>
</evidence>
<protein>
    <submittedName>
        <fullName evidence="3">Phosphatase PAP2 family protein</fullName>
    </submittedName>
</protein>
<dbReference type="Gene3D" id="1.20.144.10">
    <property type="entry name" value="Phosphatidic acid phosphatase type 2/haloperoxidase"/>
    <property type="match status" value="2"/>
</dbReference>
<dbReference type="InterPro" id="IPR036938">
    <property type="entry name" value="PAP2/HPO_sf"/>
</dbReference>
<dbReference type="PANTHER" id="PTHR14969:SF13">
    <property type="entry name" value="AT30094P"/>
    <property type="match status" value="1"/>
</dbReference>
<sequence>MNHNKILLSIGSVTLSLFILLAFTYEHSFFQQFDVFIVEHVPNVRAEWITSFMLFLAWLGGTKVMAALTLILMIFLVLWQKKWTAVLPPMLIMGGTALLNMTVKEWIGRARPEINYLIEQPGYSFPSGHTMAAVSFGGLCIYLIYHYVDQKMIRILSIIVALVLFVLMGISRMYLGVHFLTDILGGTLFSITWIALAILILNRMNRHKTPDL</sequence>
<feature type="transmembrane region" description="Helical" evidence="1">
    <location>
        <begin position="183"/>
        <end position="201"/>
    </location>
</feature>
<keyword evidence="1" id="KW-1133">Transmembrane helix</keyword>
<dbReference type="Pfam" id="PF01569">
    <property type="entry name" value="PAP2"/>
    <property type="match status" value="1"/>
</dbReference>
<evidence type="ECO:0000259" key="2">
    <source>
        <dbReference type="SMART" id="SM00014"/>
    </source>
</evidence>
<feature type="transmembrane region" description="Helical" evidence="1">
    <location>
        <begin position="123"/>
        <end position="145"/>
    </location>
</feature>
<dbReference type="SMART" id="SM00014">
    <property type="entry name" value="acidPPc"/>
    <property type="match status" value="1"/>
</dbReference>
<keyword evidence="1" id="KW-0472">Membrane</keyword>
<keyword evidence="4" id="KW-1185">Reference proteome</keyword>
<dbReference type="CDD" id="cd03392">
    <property type="entry name" value="PAP2_like_2"/>
    <property type="match status" value="1"/>
</dbReference>
<accession>A0ABU9VKV0</accession>
<evidence type="ECO:0000256" key="1">
    <source>
        <dbReference type="SAM" id="Phobius"/>
    </source>
</evidence>
<dbReference type="SUPFAM" id="SSF48317">
    <property type="entry name" value="Acid phosphatase/Vanadium-dependent haloperoxidase"/>
    <property type="match status" value="1"/>
</dbReference>
<dbReference type="InterPro" id="IPR000326">
    <property type="entry name" value="PAP2/HPO"/>
</dbReference>
<feature type="transmembrane region" description="Helical" evidence="1">
    <location>
        <begin position="152"/>
        <end position="171"/>
    </location>
</feature>
<dbReference type="PANTHER" id="PTHR14969">
    <property type="entry name" value="SPHINGOSINE-1-PHOSPHATE PHOSPHOHYDROLASE"/>
    <property type="match status" value="1"/>
</dbReference>
<gene>
    <name evidence="3" type="ORF">MKY91_15270</name>
</gene>
<name>A0ABU9VKV0_9BACI</name>
<dbReference type="RefSeq" id="WP_343131191.1">
    <property type="nucleotide sequence ID" value="NZ_JBCITK010000001.1"/>
</dbReference>
<dbReference type="Proteomes" id="UP001418796">
    <property type="component" value="Unassembled WGS sequence"/>
</dbReference>
<reference evidence="3 4" key="1">
    <citation type="submission" date="2024-03" db="EMBL/GenBank/DDBJ databases">
        <title>Bacilli Hybrid Assemblies.</title>
        <authorList>
            <person name="Kovac J."/>
        </authorList>
    </citation>
    <scope>NUCLEOTIDE SEQUENCE [LARGE SCALE GENOMIC DNA]</scope>
    <source>
        <strain evidence="3 4">FSL R7-0666</strain>
    </source>
</reference>
<dbReference type="EMBL" id="JBCITK010000001">
    <property type="protein sequence ID" value="MEN0644512.1"/>
    <property type="molecule type" value="Genomic_DNA"/>
</dbReference>
<keyword evidence="1" id="KW-0812">Transmembrane</keyword>
<organism evidence="3 4">
    <name type="scientific">Alkalicoccobacillus gibsonii</name>
    <dbReference type="NCBI Taxonomy" id="79881"/>
    <lineage>
        <taxon>Bacteria</taxon>
        <taxon>Bacillati</taxon>
        <taxon>Bacillota</taxon>
        <taxon>Bacilli</taxon>
        <taxon>Bacillales</taxon>
        <taxon>Bacillaceae</taxon>
        <taxon>Alkalicoccobacillus</taxon>
    </lineage>
</organism>
<feature type="transmembrane region" description="Helical" evidence="1">
    <location>
        <begin position="85"/>
        <end position="103"/>
    </location>
</feature>
<feature type="domain" description="Phosphatidic acid phosphatase type 2/haloperoxidase" evidence="2">
    <location>
        <begin position="86"/>
        <end position="198"/>
    </location>
</feature>
<evidence type="ECO:0000313" key="3">
    <source>
        <dbReference type="EMBL" id="MEN0644512.1"/>
    </source>
</evidence>
<feature type="transmembrane region" description="Helical" evidence="1">
    <location>
        <begin position="48"/>
        <end position="78"/>
    </location>
</feature>
<proteinExistence type="predicted"/>
<comment type="caution">
    <text evidence="3">The sequence shown here is derived from an EMBL/GenBank/DDBJ whole genome shotgun (WGS) entry which is preliminary data.</text>
</comment>